<dbReference type="InterPro" id="IPR001245">
    <property type="entry name" value="Ser-Thr/Tyr_kinase_cat_dom"/>
</dbReference>
<dbReference type="PANTHER" id="PTHR44329">
    <property type="entry name" value="SERINE/THREONINE-PROTEIN KINASE TNNI3K-RELATED"/>
    <property type="match status" value="1"/>
</dbReference>
<keyword evidence="3" id="KW-0418">Kinase</keyword>
<dbReference type="GO" id="GO:0004674">
    <property type="term" value="F:protein serine/threonine kinase activity"/>
    <property type="evidence" value="ECO:0007669"/>
    <property type="project" value="TreeGrafter"/>
</dbReference>
<dbReference type="GO" id="GO:0005524">
    <property type="term" value="F:ATP binding"/>
    <property type="evidence" value="ECO:0007669"/>
    <property type="project" value="InterPro"/>
</dbReference>
<dbReference type="Gene3D" id="1.10.510.10">
    <property type="entry name" value="Transferase(Phosphotransferase) domain 1"/>
    <property type="match status" value="2"/>
</dbReference>
<dbReference type="STRING" id="74557.A0A1V9ZDJ0"/>
<dbReference type="InterPro" id="IPR000719">
    <property type="entry name" value="Prot_kinase_dom"/>
</dbReference>
<feature type="domain" description="Protein kinase" evidence="2">
    <location>
        <begin position="29"/>
        <end position="344"/>
    </location>
</feature>
<dbReference type="Pfam" id="PF00069">
    <property type="entry name" value="Pkinase"/>
    <property type="match status" value="1"/>
</dbReference>
<evidence type="ECO:0000313" key="4">
    <source>
        <dbReference type="Proteomes" id="UP000243217"/>
    </source>
</evidence>
<dbReference type="InterPro" id="IPR051681">
    <property type="entry name" value="Ser/Thr_Kinases-Pseudokinases"/>
</dbReference>
<evidence type="ECO:0000259" key="2">
    <source>
        <dbReference type="PROSITE" id="PS50011"/>
    </source>
</evidence>
<keyword evidence="4" id="KW-1185">Reference proteome</keyword>
<dbReference type="OrthoDB" id="4062651at2759"/>
<protein>
    <submittedName>
        <fullName evidence="3">Kinase</fullName>
    </submittedName>
</protein>
<dbReference type="PROSITE" id="PS50011">
    <property type="entry name" value="PROTEIN_KINASE_DOM"/>
    <property type="match status" value="2"/>
</dbReference>
<dbReference type="InterPro" id="IPR011009">
    <property type="entry name" value="Kinase-like_dom_sf"/>
</dbReference>
<dbReference type="AlphaFoldDB" id="A0A1V9ZDJ0"/>
<dbReference type="PANTHER" id="PTHR44329:SF214">
    <property type="entry name" value="PROTEIN KINASE DOMAIN-CONTAINING PROTEIN"/>
    <property type="match status" value="1"/>
</dbReference>
<accession>A0A1V9ZDJ0</accession>
<reference evidence="3 4" key="1">
    <citation type="journal article" date="2014" name="Genome Biol. Evol.">
        <title>The secreted proteins of Achlya hypogyna and Thraustotheca clavata identify the ancestral oomycete secretome and reveal gene acquisitions by horizontal gene transfer.</title>
        <authorList>
            <person name="Misner I."/>
            <person name="Blouin N."/>
            <person name="Leonard G."/>
            <person name="Richards T.A."/>
            <person name="Lane C.E."/>
        </authorList>
    </citation>
    <scope>NUCLEOTIDE SEQUENCE [LARGE SCALE GENOMIC DNA]</scope>
    <source>
        <strain evidence="3 4">ATCC 34112</strain>
    </source>
</reference>
<dbReference type="SUPFAM" id="SSF56112">
    <property type="entry name" value="Protein kinase-like (PK-like)"/>
    <property type="match status" value="2"/>
</dbReference>
<sequence length="694" mass="78249">MGCTSSKREQPITMDLDEPVFRSTLPNVSNYSRQLADGASHQPQWSVASNNSQTNALDSVYAALKPLKSQYWIDPDDCGSSRKIKSSYMQTHVGYYQGHPTVIKSFIGYDKRPANLVNHDREYLIKEICSLAKISHPNVVAFLGFTYTTPDDLRCITEFMDGGNLRKLLDNPKRELTWPTEKLSIAINVAMALAYLHERKPKILHRNIKADKVLLSSTLEAKLSGFGSAREWSYTDTMTQKIGTVEWSAPELLLHEDYNEKVDIYSFGVLLTELDTRQIPYAGYKETTSVLVTNIITGILRPEISPSCPRPIAKLIHACLQLDSNLRPTADEIVQILREQHRVMCEQAAVDLSKEQRLSAKSKSKHRHHRSQVSSAQQQGSASSNSGSKTPSNMYQVPDPDFVHLIPLRVDYWIHPQDVVVSRKLPSSYMCTMLGNFRGDPVVVKMLNMEIDQEARDIDRRYLVREICIMAKLKHPNIVIFYGFTYTNANDLKCMTEFMAGGNLRALLDKPKRELSWANHKLTIALDVAKALAYLHRHSPCLLHRNIKASKVLLTVGMGGKLSGFGYARELSSQNTLTSAVGTMEWAAPELLRNQEYSSPADIYAFGVLLTELDTRQIPYEDLRNSEPTKKYMTDETLMINVVTGKIKPTVSSSCPRSILKLIHACLQLNPNDRPTSESIVAILEQERLMRMGL</sequence>
<feature type="region of interest" description="Disordered" evidence="1">
    <location>
        <begin position="356"/>
        <end position="394"/>
    </location>
</feature>
<feature type="compositionally biased region" description="Low complexity" evidence="1">
    <location>
        <begin position="372"/>
        <end position="388"/>
    </location>
</feature>
<organism evidence="3 4">
    <name type="scientific">Thraustotheca clavata</name>
    <dbReference type="NCBI Taxonomy" id="74557"/>
    <lineage>
        <taxon>Eukaryota</taxon>
        <taxon>Sar</taxon>
        <taxon>Stramenopiles</taxon>
        <taxon>Oomycota</taxon>
        <taxon>Saprolegniomycetes</taxon>
        <taxon>Saprolegniales</taxon>
        <taxon>Achlyaceae</taxon>
        <taxon>Thraustotheca</taxon>
    </lineage>
</organism>
<feature type="domain" description="Protein kinase" evidence="2">
    <location>
        <begin position="414"/>
        <end position="689"/>
    </location>
</feature>
<evidence type="ECO:0000313" key="3">
    <source>
        <dbReference type="EMBL" id="OQR96048.1"/>
    </source>
</evidence>
<evidence type="ECO:0000256" key="1">
    <source>
        <dbReference type="SAM" id="MobiDB-lite"/>
    </source>
</evidence>
<dbReference type="Gene3D" id="3.30.200.20">
    <property type="entry name" value="Phosphorylase Kinase, domain 1"/>
    <property type="match status" value="2"/>
</dbReference>
<feature type="compositionally biased region" description="Basic residues" evidence="1">
    <location>
        <begin position="360"/>
        <end position="371"/>
    </location>
</feature>
<gene>
    <name evidence="3" type="ORF">THRCLA_07391</name>
</gene>
<dbReference type="EMBL" id="JNBS01001991">
    <property type="protein sequence ID" value="OQR96048.1"/>
    <property type="molecule type" value="Genomic_DNA"/>
</dbReference>
<dbReference type="Pfam" id="PF07714">
    <property type="entry name" value="PK_Tyr_Ser-Thr"/>
    <property type="match status" value="1"/>
</dbReference>
<dbReference type="Proteomes" id="UP000243217">
    <property type="component" value="Unassembled WGS sequence"/>
</dbReference>
<comment type="caution">
    <text evidence="3">The sequence shown here is derived from an EMBL/GenBank/DDBJ whole genome shotgun (WGS) entry which is preliminary data.</text>
</comment>
<keyword evidence="3" id="KW-0808">Transferase</keyword>
<name>A0A1V9ZDJ0_9STRA</name>
<proteinExistence type="predicted"/>